<organism evidence="3 4">
    <name type="scientific">Aureimonas fodinaquatilis</name>
    <dbReference type="NCBI Taxonomy" id="2565783"/>
    <lineage>
        <taxon>Bacteria</taxon>
        <taxon>Pseudomonadati</taxon>
        <taxon>Pseudomonadota</taxon>
        <taxon>Alphaproteobacteria</taxon>
        <taxon>Hyphomicrobiales</taxon>
        <taxon>Aurantimonadaceae</taxon>
        <taxon>Aureimonas</taxon>
    </lineage>
</organism>
<name>A0A5B0DV14_9HYPH</name>
<protein>
    <submittedName>
        <fullName evidence="3">Uncharacterized protein</fullName>
    </submittedName>
</protein>
<keyword evidence="2" id="KW-0732">Signal</keyword>
<sequence>MSNRNTVLFGASLLAAIGAVAVDYSVSDAPRAVAAQVEDAAPCAAATPSPASGARNYDDIANDYSSGSAPAPAPAPMPAENDANPCSAGVL</sequence>
<feature type="compositionally biased region" description="Low complexity" evidence="1">
    <location>
        <begin position="44"/>
        <end position="54"/>
    </location>
</feature>
<reference evidence="3 4" key="1">
    <citation type="submission" date="2019-08" db="EMBL/GenBank/DDBJ databases">
        <title>Aureimonas fodiniaquatilis sp. nov., isolated from a coal mine wastewater.</title>
        <authorList>
            <person name="Kim W."/>
        </authorList>
    </citation>
    <scope>NUCLEOTIDE SEQUENCE [LARGE SCALE GENOMIC DNA]</scope>
    <source>
        <strain evidence="3 4">CAU 1482</strain>
    </source>
</reference>
<dbReference type="OrthoDB" id="9975214at2"/>
<comment type="caution">
    <text evidence="3">The sequence shown here is derived from an EMBL/GenBank/DDBJ whole genome shotgun (WGS) entry which is preliminary data.</text>
</comment>
<gene>
    <name evidence="3" type="ORF">FPY71_14000</name>
</gene>
<evidence type="ECO:0000313" key="4">
    <source>
        <dbReference type="Proteomes" id="UP000324738"/>
    </source>
</evidence>
<feature type="signal peptide" evidence="2">
    <location>
        <begin position="1"/>
        <end position="21"/>
    </location>
</feature>
<evidence type="ECO:0000256" key="1">
    <source>
        <dbReference type="SAM" id="MobiDB-lite"/>
    </source>
</evidence>
<dbReference type="Proteomes" id="UP000324738">
    <property type="component" value="Unassembled WGS sequence"/>
</dbReference>
<feature type="chain" id="PRO_5023113300" evidence="2">
    <location>
        <begin position="22"/>
        <end position="91"/>
    </location>
</feature>
<evidence type="ECO:0000256" key="2">
    <source>
        <dbReference type="SAM" id="SignalP"/>
    </source>
</evidence>
<proteinExistence type="predicted"/>
<dbReference type="EMBL" id="VTWH01000003">
    <property type="protein sequence ID" value="KAA0969631.1"/>
    <property type="molecule type" value="Genomic_DNA"/>
</dbReference>
<dbReference type="AlphaFoldDB" id="A0A5B0DV14"/>
<dbReference type="RefSeq" id="WP_149300916.1">
    <property type="nucleotide sequence ID" value="NZ_VTWH01000003.1"/>
</dbReference>
<feature type="region of interest" description="Disordered" evidence="1">
    <location>
        <begin position="44"/>
        <end position="91"/>
    </location>
</feature>
<keyword evidence="4" id="KW-1185">Reference proteome</keyword>
<accession>A0A5B0DV14</accession>
<evidence type="ECO:0000313" key="3">
    <source>
        <dbReference type="EMBL" id="KAA0969631.1"/>
    </source>
</evidence>